<dbReference type="GO" id="GO:0061630">
    <property type="term" value="F:ubiquitin protein ligase activity"/>
    <property type="evidence" value="ECO:0007669"/>
    <property type="project" value="TreeGrafter"/>
</dbReference>
<proteinExistence type="predicted"/>
<dbReference type="Proteomes" id="UP000583929">
    <property type="component" value="Unassembled WGS sequence"/>
</dbReference>
<organism evidence="1 2">
    <name type="scientific">Cannabis sativa</name>
    <name type="common">Hemp</name>
    <name type="synonym">Marijuana</name>
    <dbReference type="NCBI Taxonomy" id="3483"/>
    <lineage>
        <taxon>Eukaryota</taxon>
        <taxon>Viridiplantae</taxon>
        <taxon>Streptophyta</taxon>
        <taxon>Embryophyta</taxon>
        <taxon>Tracheophyta</taxon>
        <taxon>Spermatophyta</taxon>
        <taxon>Magnoliopsida</taxon>
        <taxon>eudicotyledons</taxon>
        <taxon>Gunneridae</taxon>
        <taxon>Pentapetalae</taxon>
        <taxon>rosids</taxon>
        <taxon>fabids</taxon>
        <taxon>Rosales</taxon>
        <taxon>Cannabaceae</taxon>
        <taxon>Cannabis</taxon>
    </lineage>
</organism>
<dbReference type="AlphaFoldDB" id="A0A7J6DSB9"/>
<evidence type="ECO:0008006" key="3">
    <source>
        <dbReference type="Google" id="ProtNLM"/>
    </source>
</evidence>
<sequence>MLGCYQQLAARPSYQDSLKILEADIHHANMLAASIPRGKGGKYLQMKLVYSELAPIFVFLLQWMDCSCSCLLSSYLNLFHVVVHKMRSDGRPNITSYGRKASISEFYAVILPSLQRLHSDSSEFEITQEKSLNSEIAIRKRYEEKRKRLDADSDREDECGICLEPCTKMVLPNCCHAMNTRSESCPFCRGSIKRVNSEDLWVLTSGNDVVDTETALKDDALSLPKDIPDALFVIEVKSIPIQILRWVLTGFGRRCPTERKYINVIWFITRTTTSFERLLNVELGWTLHDCLVGSPIIGVRYDSLGEFNSTFYILSFTPNIFFQVLIKPKKLSLNRLGGDIKSKIVLNKKFMVYSSRTSYSKVDPVSEVNSIPINILRWVLTSFGRRCPTERKYINVIWFITRTTTSFERLVNAKLGWTLHDCLVSSPIIGVRYDSLGELSSQRCHQLLIANFRIVSLDNVDPKVNSTLYILSFTPNIFFQVLIKPKKLSLNRLGGDIKSKIVFNKKLMVYSSGTSYSKVDSISKMNSIPIHILRWVSTCSNRRCPTNRKHIKIIRFARPTTRFKCLLHTKLGRTLHDGFVGSPIISIYYYSLGKFNNNKIPLAFDGQLSNSVTRNSGSNSVSIIIDTNLTNPKQSIFKVSNSAIPILSFTPNIFFQILIEPTKLSLNRLRGNIKSKVVLNKESMIYSSGTSHSKVDPISENASYFECTRKSKNKQNKKYVEFVEHNLFKTKPGFLSPNSFFPNCFFCYKLFHIWKFSYTLNRTEVTPASWTDSGEHHRRRRRK</sequence>
<name>A0A7J6DSB9_CANSA</name>
<dbReference type="PANTHER" id="PTHR15315:SF84">
    <property type="entry name" value="RING-TYPE DOMAIN-CONTAINING PROTEIN"/>
    <property type="match status" value="1"/>
</dbReference>
<dbReference type="SUPFAM" id="SSF57850">
    <property type="entry name" value="RING/U-box"/>
    <property type="match status" value="1"/>
</dbReference>
<dbReference type="EMBL" id="JAATIQ010000657">
    <property type="protein sequence ID" value="KAF4348984.1"/>
    <property type="molecule type" value="Genomic_DNA"/>
</dbReference>
<dbReference type="PANTHER" id="PTHR15315">
    <property type="entry name" value="RING FINGER PROTEIN 41, 151"/>
    <property type="match status" value="1"/>
</dbReference>
<dbReference type="GO" id="GO:0016567">
    <property type="term" value="P:protein ubiquitination"/>
    <property type="evidence" value="ECO:0007669"/>
    <property type="project" value="TreeGrafter"/>
</dbReference>
<reference evidence="1 2" key="1">
    <citation type="journal article" date="2020" name="bioRxiv">
        <title>Sequence and annotation of 42 cannabis genomes reveals extensive copy number variation in cannabinoid synthesis and pathogen resistance genes.</title>
        <authorList>
            <person name="Mckernan K.J."/>
            <person name="Helbert Y."/>
            <person name="Kane L.T."/>
            <person name="Ebling H."/>
            <person name="Zhang L."/>
            <person name="Liu B."/>
            <person name="Eaton Z."/>
            <person name="Mclaughlin S."/>
            <person name="Kingan S."/>
            <person name="Baybayan P."/>
            <person name="Concepcion G."/>
            <person name="Jordan M."/>
            <person name="Riva A."/>
            <person name="Barbazuk W."/>
            <person name="Harkins T."/>
        </authorList>
    </citation>
    <scope>NUCLEOTIDE SEQUENCE [LARGE SCALE GENOMIC DNA]</scope>
    <source>
        <strain evidence="2">cv. Jamaican Lion 4</strain>
        <tissue evidence="1">Leaf</tissue>
    </source>
</reference>
<keyword evidence="2" id="KW-1185">Reference proteome</keyword>
<protein>
    <recommendedName>
        <fullName evidence="3">RING-type domain-containing protein</fullName>
    </recommendedName>
</protein>
<comment type="caution">
    <text evidence="1">The sequence shown here is derived from an EMBL/GenBank/DDBJ whole genome shotgun (WGS) entry which is preliminary data.</text>
</comment>
<accession>A0A7J6DSB9</accession>
<evidence type="ECO:0000313" key="1">
    <source>
        <dbReference type="EMBL" id="KAF4348984.1"/>
    </source>
</evidence>
<gene>
    <name evidence="1" type="ORF">G4B88_025284</name>
</gene>
<evidence type="ECO:0000313" key="2">
    <source>
        <dbReference type="Proteomes" id="UP000583929"/>
    </source>
</evidence>